<dbReference type="SUPFAM" id="SSF57667">
    <property type="entry name" value="beta-beta-alpha zinc fingers"/>
    <property type="match status" value="9"/>
</dbReference>
<protein>
    <recommendedName>
        <fullName evidence="10">C2H2-type domain-containing protein</fullName>
    </recommendedName>
</protein>
<dbReference type="InterPro" id="IPR051061">
    <property type="entry name" value="Zinc_finger_trans_reg"/>
</dbReference>
<feature type="domain" description="C2H2-type" evidence="10">
    <location>
        <begin position="1027"/>
        <end position="1054"/>
    </location>
</feature>
<feature type="domain" description="C2H2-type" evidence="10">
    <location>
        <begin position="903"/>
        <end position="932"/>
    </location>
</feature>
<organism evidence="11 12">
    <name type="scientific">Lymnaea stagnalis</name>
    <name type="common">Great pond snail</name>
    <name type="synonym">Helix stagnalis</name>
    <dbReference type="NCBI Taxonomy" id="6523"/>
    <lineage>
        <taxon>Eukaryota</taxon>
        <taxon>Metazoa</taxon>
        <taxon>Spiralia</taxon>
        <taxon>Lophotrochozoa</taxon>
        <taxon>Mollusca</taxon>
        <taxon>Gastropoda</taxon>
        <taxon>Heterobranchia</taxon>
        <taxon>Euthyneura</taxon>
        <taxon>Panpulmonata</taxon>
        <taxon>Hygrophila</taxon>
        <taxon>Lymnaeoidea</taxon>
        <taxon>Lymnaeidae</taxon>
        <taxon>Lymnaea</taxon>
    </lineage>
</organism>
<keyword evidence="7" id="KW-0539">Nucleus</keyword>
<name>A0AAV2HT84_LYMST</name>
<feature type="domain" description="C2H2-type" evidence="10">
    <location>
        <begin position="933"/>
        <end position="962"/>
    </location>
</feature>
<dbReference type="GO" id="GO:0005634">
    <property type="term" value="C:nucleus"/>
    <property type="evidence" value="ECO:0007669"/>
    <property type="project" value="UniProtKB-SubCell"/>
</dbReference>
<evidence type="ECO:0000256" key="5">
    <source>
        <dbReference type="ARBA" id="ARBA00023015"/>
    </source>
</evidence>
<feature type="compositionally biased region" description="Basic and acidic residues" evidence="9">
    <location>
        <begin position="376"/>
        <end position="417"/>
    </location>
</feature>
<keyword evidence="5" id="KW-0805">Transcription regulation</keyword>
<feature type="domain" description="C2H2-type" evidence="10">
    <location>
        <begin position="822"/>
        <end position="851"/>
    </location>
</feature>
<feature type="domain" description="C2H2-type" evidence="10">
    <location>
        <begin position="783"/>
        <end position="813"/>
    </location>
</feature>
<evidence type="ECO:0000313" key="12">
    <source>
        <dbReference type="Proteomes" id="UP001497497"/>
    </source>
</evidence>
<feature type="domain" description="C2H2-type" evidence="10">
    <location>
        <begin position="745"/>
        <end position="775"/>
    </location>
</feature>
<feature type="domain" description="C2H2-type" evidence="10">
    <location>
        <begin position="1300"/>
        <end position="1329"/>
    </location>
</feature>
<feature type="region of interest" description="Disordered" evidence="9">
    <location>
        <begin position="308"/>
        <end position="417"/>
    </location>
</feature>
<evidence type="ECO:0000256" key="4">
    <source>
        <dbReference type="ARBA" id="ARBA00022833"/>
    </source>
</evidence>
<keyword evidence="2" id="KW-0479">Metal-binding</keyword>
<evidence type="ECO:0000259" key="10">
    <source>
        <dbReference type="PROSITE" id="PS50157"/>
    </source>
</evidence>
<feature type="domain" description="C2H2-type" evidence="10">
    <location>
        <begin position="1095"/>
        <end position="1124"/>
    </location>
</feature>
<evidence type="ECO:0000256" key="6">
    <source>
        <dbReference type="ARBA" id="ARBA00023163"/>
    </source>
</evidence>
<dbReference type="PANTHER" id="PTHR46179">
    <property type="entry name" value="ZINC FINGER PROTEIN"/>
    <property type="match status" value="1"/>
</dbReference>
<feature type="domain" description="C2H2-type" evidence="10">
    <location>
        <begin position="708"/>
        <end position="735"/>
    </location>
</feature>
<keyword evidence="12" id="KW-1185">Reference proteome</keyword>
<feature type="domain" description="C2H2-type" evidence="10">
    <location>
        <begin position="1161"/>
        <end position="1188"/>
    </location>
</feature>
<feature type="domain" description="C2H2-type" evidence="10">
    <location>
        <begin position="1273"/>
        <end position="1300"/>
    </location>
</feature>
<feature type="domain" description="C2H2-type" evidence="10">
    <location>
        <begin position="522"/>
        <end position="546"/>
    </location>
</feature>
<dbReference type="SMART" id="SM00355">
    <property type="entry name" value="ZnF_C2H2"/>
    <property type="match status" value="25"/>
</dbReference>
<dbReference type="GO" id="GO:0008270">
    <property type="term" value="F:zinc ion binding"/>
    <property type="evidence" value="ECO:0007669"/>
    <property type="project" value="UniProtKB-KW"/>
</dbReference>
<dbReference type="Gene3D" id="3.30.160.60">
    <property type="entry name" value="Classic Zinc Finger"/>
    <property type="match status" value="12"/>
</dbReference>
<evidence type="ECO:0000256" key="9">
    <source>
        <dbReference type="SAM" id="MobiDB-lite"/>
    </source>
</evidence>
<feature type="domain" description="C2H2-type" evidence="10">
    <location>
        <begin position="962"/>
        <end position="991"/>
    </location>
</feature>
<gene>
    <name evidence="11" type="ORF">GSLYS_00010837001</name>
</gene>
<feature type="domain" description="C2H2-type" evidence="10">
    <location>
        <begin position="617"/>
        <end position="646"/>
    </location>
</feature>
<keyword evidence="4" id="KW-0862">Zinc</keyword>
<keyword evidence="6" id="KW-0804">Transcription</keyword>
<dbReference type="PROSITE" id="PS50157">
    <property type="entry name" value="ZINC_FINGER_C2H2_2"/>
    <property type="match status" value="20"/>
</dbReference>
<feature type="domain" description="C2H2-type" evidence="10">
    <location>
        <begin position="582"/>
        <end position="611"/>
    </location>
</feature>
<evidence type="ECO:0000256" key="1">
    <source>
        <dbReference type="ARBA" id="ARBA00004123"/>
    </source>
</evidence>
<keyword evidence="3 8" id="KW-0863">Zinc-finger</keyword>
<comment type="subcellular location">
    <subcellularLocation>
        <location evidence="1">Nucleus</location>
    </subcellularLocation>
</comment>
<sequence>MVKDLNNFRTKCAICWQTLRPKSPLLHGTKCNKYEIREKLKLLLPPQDFKILYDEKVFINPRLCNICFVTIRKIPKTISKVQSLVGKKLNIKLYKPSRAEWIAKPADSTSLSDRRNKLKLTQGYKFKSSAQSNKLSQHETSRPTISYTTPNIENKRTVLPPEVESLICNSNGSFDQAFETIDRHDEEDENEIQSASLYSFTSDNYPNDIKATNFPKESESSGLVGQEKNEGLAYESSEHEKLAKESLQKSEQNFNTSANPSSDVSDKTKRFGSGSSRRLRKTCAALFTERTLKVQPQRESKRLAVLRGWKRKKEASESSDSGLTSDVSACDDNYIPPSTSSGKSKALDSSEEDFSNAKATKFSNKNINNKKSTRKTQLERHKNIKQFDSKSKKLKPETRAARKKHESEESAVHGMYDEPKTARDALKVDIPKELSANSKSKLRELVQKAKKCISEKKKNMPERIMIKCSMNNCDHFYPLWSHMAVHLKYYHYDGATKEESDFAQKMSMLAENDELDKEMYPFKCRHRGCDLAFTNQEFLREHKLVHGTDLVYVCGFPDCTKAFKLPRSLHIHIRSHTGERPFLCDEPACGKSFKDSKDLTKHRCRHTAMSSSGEKTHKCTVDGCTKTFFTISERNSHRATHTQSKILGCDICGRLYKNEKCLLRHKRRIHGMGTPGCHKCPYNGCEESFVKKEKLEIHLCSHSPERLLFCEKCGKKFSCQRYLDVHYKIHLKNETHAANPPSRTIPCEYLGCGKMFTTRGNMKAHVLNQHKGRKPKALPGVFFSCAVEGCGKRFSFRSTLYRHNKLVHKGGDYKLGRELVKYFCNYEGCLKEFNRKTLLEEHMVMEHGKTPKRLLPLRNKELDFIERICVHCGMVLTITQLPRHEEVYHSEKAISEMKETSPYPCHLKGCDQLFNAIEDRKAHVETHIDYPPFTCCVGECKETFYLEKNLDNHLWNHSKKQSVCEYEGCYKQFDDQLELAKHSKVHYANKMKCPWPNCDNWISENSHLKPHFIAHSRTLRANFDSDFVCEICELTFKGKWGLMIHKRLHGDDAAAKPSLSRLAKFTCEELGCEGTFVDHTGFFDHFLYHYIKVPARCDFNGCTETFHNMITLSRHTKSHYDGKLKCPWDGCGKYLATVFTVKKHMYRHIMSDPAVSAGRQHSCKKCFMMFRRKENFDNHQEQHNEKPDYVCPTCGKKGRHNHLKSQSLGKPRKPQVCQHCGARYATISGLKFHMLQKHKIGKWPLKCRFCGKGFMSSREMERHIPTHTKEKPFVCHICGASFASHTGHRAHLRKHLGQKYECDVDGCGKVYTTSVALKGHKAQHAGFSKTCPFCGKTYKNPYGHKCKASRDKRKIIKTGQESQGQSMRQPVPVTVLPQAMQQPFPPQLQSLQIPQQQIVQDPVVTSVQHTIIIPQQVVTHNMDTQQTTRSLMTANTLNQSHLMQQNLTQVIPQGMTHGIHHGGPHQNIMQDRGQPMDMTRGNSMDMTDYAYNNYVVFWDSQNL</sequence>
<dbReference type="Proteomes" id="UP001497497">
    <property type="component" value="Unassembled WGS sequence"/>
</dbReference>
<feature type="compositionally biased region" description="Basic and acidic residues" evidence="9">
    <location>
        <begin position="236"/>
        <end position="248"/>
    </location>
</feature>
<dbReference type="PROSITE" id="PS00028">
    <property type="entry name" value="ZINC_FINGER_C2H2_1"/>
    <property type="match status" value="22"/>
</dbReference>
<reference evidence="11 12" key="1">
    <citation type="submission" date="2024-04" db="EMBL/GenBank/DDBJ databases">
        <authorList>
            <consortium name="Genoscope - CEA"/>
            <person name="William W."/>
        </authorList>
    </citation>
    <scope>NUCLEOTIDE SEQUENCE [LARGE SCALE GENOMIC DNA]</scope>
</reference>
<evidence type="ECO:0000313" key="11">
    <source>
        <dbReference type="EMBL" id="CAL1536924.1"/>
    </source>
</evidence>
<dbReference type="GO" id="GO:0006357">
    <property type="term" value="P:regulation of transcription by RNA polymerase II"/>
    <property type="evidence" value="ECO:0007669"/>
    <property type="project" value="TreeGrafter"/>
</dbReference>
<proteinExistence type="predicted"/>
<dbReference type="InterPro" id="IPR036236">
    <property type="entry name" value="Znf_C2H2_sf"/>
</dbReference>
<dbReference type="PANTHER" id="PTHR46179:SF13">
    <property type="entry name" value="C2H2-TYPE DOMAIN-CONTAINING PROTEIN"/>
    <property type="match status" value="1"/>
</dbReference>
<dbReference type="FunFam" id="3.30.160.60:FF:002343">
    <property type="entry name" value="Zinc finger protein 33A"/>
    <property type="match status" value="1"/>
</dbReference>
<feature type="compositionally biased region" description="Polar residues" evidence="9">
    <location>
        <begin position="318"/>
        <end position="327"/>
    </location>
</feature>
<comment type="caution">
    <text evidence="11">The sequence shown here is derived from an EMBL/GenBank/DDBJ whole genome shotgun (WGS) entry which is preliminary data.</text>
</comment>
<evidence type="ECO:0000256" key="2">
    <source>
        <dbReference type="ARBA" id="ARBA00022723"/>
    </source>
</evidence>
<evidence type="ECO:0000256" key="3">
    <source>
        <dbReference type="ARBA" id="ARBA00022771"/>
    </source>
</evidence>
<evidence type="ECO:0000256" key="7">
    <source>
        <dbReference type="ARBA" id="ARBA00023242"/>
    </source>
</evidence>
<feature type="domain" description="C2H2-type" evidence="10">
    <location>
        <begin position="678"/>
        <end position="707"/>
    </location>
</feature>
<accession>A0AAV2HT84</accession>
<feature type="domain" description="C2H2-type" evidence="10">
    <location>
        <begin position="647"/>
        <end position="675"/>
    </location>
</feature>
<dbReference type="InterPro" id="IPR013087">
    <property type="entry name" value="Znf_C2H2_type"/>
</dbReference>
<feature type="domain" description="C2H2-type" evidence="10">
    <location>
        <begin position="1124"/>
        <end position="1153"/>
    </location>
</feature>
<feature type="region of interest" description="Disordered" evidence="9">
    <location>
        <begin position="129"/>
        <end position="148"/>
    </location>
</feature>
<feature type="domain" description="C2H2-type" evidence="10">
    <location>
        <begin position="552"/>
        <end position="581"/>
    </location>
</feature>
<feature type="compositionally biased region" description="Polar residues" evidence="9">
    <location>
        <begin position="249"/>
        <end position="263"/>
    </location>
</feature>
<evidence type="ECO:0000256" key="8">
    <source>
        <dbReference type="PROSITE-ProRule" id="PRU00042"/>
    </source>
</evidence>
<dbReference type="EMBL" id="CAXITT010000243">
    <property type="protein sequence ID" value="CAL1536924.1"/>
    <property type="molecule type" value="Genomic_DNA"/>
</dbReference>
<feature type="compositionally biased region" description="Low complexity" evidence="9">
    <location>
        <begin position="361"/>
        <end position="370"/>
    </location>
</feature>
<dbReference type="Pfam" id="PF00096">
    <property type="entry name" value="zf-C2H2"/>
    <property type="match status" value="1"/>
</dbReference>
<feature type="region of interest" description="Disordered" evidence="9">
    <location>
        <begin position="209"/>
        <end position="276"/>
    </location>
</feature>
<feature type="domain" description="C2H2-type" evidence="10">
    <location>
        <begin position="1245"/>
        <end position="1272"/>
    </location>
</feature>